<accession>A0A3E2CE08</accession>
<feature type="transmembrane region" description="Helical" evidence="6">
    <location>
        <begin position="85"/>
        <end position="108"/>
    </location>
</feature>
<feature type="transmembrane region" description="Helical" evidence="6">
    <location>
        <begin position="15"/>
        <end position="33"/>
    </location>
</feature>
<protein>
    <submittedName>
        <fullName evidence="8">MFS transporter</fullName>
    </submittedName>
</protein>
<dbReference type="Proteomes" id="UP000258379">
    <property type="component" value="Unassembled WGS sequence"/>
</dbReference>
<comment type="caution">
    <text evidence="8">The sequence shown here is derived from an EMBL/GenBank/DDBJ whole genome shotgun (WGS) entry which is preliminary data.</text>
</comment>
<sequence length="157" mass="17500">FTNIESYGISNPLSWSPMVVGACGITWFVIRQLRARVKGKQPLLGISVLKNRYFTIGTACACLTFFAFSSIMVVIPLYIQSDRGFSATMSGLVLFPGAFGMAISQYFGGRMLDRFGVRPVAMAGSLILLFGTVMMSLIDKDTWIWWISIWQFTRQIG</sequence>
<feature type="transmembrane region" description="Helical" evidence="6">
    <location>
        <begin position="120"/>
        <end position="138"/>
    </location>
</feature>
<evidence type="ECO:0000256" key="3">
    <source>
        <dbReference type="ARBA" id="ARBA00022692"/>
    </source>
</evidence>
<organism evidence="8 9">
    <name type="scientific">Gardnerella vaginalis</name>
    <dbReference type="NCBI Taxonomy" id="2702"/>
    <lineage>
        <taxon>Bacteria</taxon>
        <taxon>Bacillati</taxon>
        <taxon>Actinomycetota</taxon>
        <taxon>Actinomycetes</taxon>
        <taxon>Bifidobacteriales</taxon>
        <taxon>Bifidobacteriaceae</taxon>
        <taxon>Gardnerella</taxon>
    </lineage>
</organism>
<keyword evidence="3 6" id="KW-0812">Transmembrane</keyword>
<feature type="transmembrane region" description="Helical" evidence="6">
    <location>
        <begin position="53"/>
        <end position="79"/>
    </location>
</feature>
<proteinExistence type="predicted"/>
<evidence type="ECO:0000256" key="4">
    <source>
        <dbReference type="ARBA" id="ARBA00022989"/>
    </source>
</evidence>
<evidence type="ECO:0000256" key="2">
    <source>
        <dbReference type="ARBA" id="ARBA00022448"/>
    </source>
</evidence>
<feature type="non-terminal residue" evidence="8">
    <location>
        <position position="1"/>
    </location>
</feature>
<dbReference type="GO" id="GO:0005886">
    <property type="term" value="C:plasma membrane"/>
    <property type="evidence" value="ECO:0007669"/>
    <property type="project" value="UniProtKB-SubCell"/>
</dbReference>
<dbReference type="AlphaFoldDB" id="A0A3E2CE08"/>
<name>A0A3E2CE08_GARVA</name>
<comment type="subcellular location">
    <subcellularLocation>
        <location evidence="1">Cell membrane</location>
        <topology evidence="1">Multi-pass membrane protein</topology>
    </subcellularLocation>
</comment>
<evidence type="ECO:0000256" key="5">
    <source>
        <dbReference type="ARBA" id="ARBA00023136"/>
    </source>
</evidence>
<keyword evidence="4 6" id="KW-1133">Transmembrane helix</keyword>
<evidence type="ECO:0000256" key="6">
    <source>
        <dbReference type="SAM" id="Phobius"/>
    </source>
</evidence>
<dbReference type="Pfam" id="PF07690">
    <property type="entry name" value="MFS_1"/>
    <property type="match status" value="1"/>
</dbReference>
<evidence type="ECO:0000313" key="9">
    <source>
        <dbReference type="Proteomes" id="UP000258379"/>
    </source>
</evidence>
<dbReference type="GO" id="GO:0022857">
    <property type="term" value="F:transmembrane transporter activity"/>
    <property type="evidence" value="ECO:0007669"/>
    <property type="project" value="InterPro"/>
</dbReference>
<dbReference type="InterPro" id="IPR036259">
    <property type="entry name" value="MFS_trans_sf"/>
</dbReference>
<dbReference type="Gene3D" id="1.20.1250.20">
    <property type="entry name" value="MFS general substrate transporter like domains"/>
    <property type="match status" value="1"/>
</dbReference>
<keyword evidence="2" id="KW-0813">Transport</keyword>
<dbReference type="InterPro" id="IPR020846">
    <property type="entry name" value="MFS_dom"/>
</dbReference>
<dbReference type="InterPro" id="IPR011701">
    <property type="entry name" value="MFS"/>
</dbReference>
<evidence type="ECO:0000256" key="1">
    <source>
        <dbReference type="ARBA" id="ARBA00004651"/>
    </source>
</evidence>
<dbReference type="PROSITE" id="PS50850">
    <property type="entry name" value="MFS"/>
    <property type="match status" value="1"/>
</dbReference>
<dbReference type="PRINTS" id="PR01036">
    <property type="entry name" value="TCRTETB"/>
</dbReference>
<evidence type="ECO:0000259" key="7">
    <source>
        <dbReference type="PROSITE" id="PS50850"/>
    </source>
</evidence>
<dbReference type="PANTHER" id="PTHR42718:SF9">
    <property type="entry name" value="MAJOR FACILITATOR SUPERFAMILY MULTIDRUG TRANSPORTER MFSC"/>
    <property type="match status" value="1"/>
</dbReference>
<reference evidence="8 9" key="1">
    <citation type="submission" date="2017-07" db="EMBL/GenBank/DDBJ databases">
        <title>A comparative genomics approach to explaining the enigmatic role of Gardnerella vaginalis in the vaginal microbiome.</title>
        <authorList>
            <person name="Vancuren S.J."/>
            <person name="Hill J.E."/>
        </authorList>
    </citation>
    <scope>NUCLEOTIDE SEQUENCE [LARGE SCALE GENOMIC DNA]</scope>
    <source>
        <strain evidence="8 9">WP023</strain>
    </source>
</reference>
<feature type="non-terminal residue" evidence="8">
    <location>
        <position position="157"/>
    </location>
</feature>
<dbReference type="PANTHER" id="PTHR42718">
    <property type="entry name" value="MAJOR FACILITATOR SUPERFAMILY MULTIDRUG TRANSPORTER MFSC"/>
    <property type="match status" value="1"/>
</dbReference>
<keyword evidence="5 6" id="KW-0472">Membrane</keyword>
<evidence type="ECO:0000313" key="8">
    <source>
        <dbReference type="EMBL" id="RFT29845.1"/>
    </source>
</evidence>
<feature type="domain" description="Major facilitator superfamily (MFS) profile" evidence="7">
    <location>
        <begin position="53"/>
        <end position="157"/>
    </location>
</feature>
<gene>
    <name evidence="8" type="ORF">CG405_03300</name>
</gene>
<dbReference type="SUPFAM" id="SSF103473">
    <property type="entry name" value="MFS general substrate transporter"/>
    <property type="match status" value="1"/>
</dbReference>
<dbReference type="EMBL" id="NNRU01000002">
    <property type="protein sequence ID" value="RFT29845.1"/>
    <property type="molecule type" value="Genomic_DNA"/>
</dbReference>